<feature type="transmembrane region" description="Helical" evidence="5">
    <location>
        <begin position="151"/>
        <end position="173"/>
    </location>
</feature>
<feature type="domain" description="Sugar phosphate transporter" evidence="6">
    <location>
        <begin position="64"/>
        <end position="350"/>
    </location>
</feature>
<feature type="transmembrane region" description="Helical" evidence="5">
    <location>
        <begin position="281"/>
        <end position="301"/>
    </location>
</feature>
<feature type="transmembrane region" description="Helical" evidence="5">
    <location>
        <begin position="239"/>
        <end position="261"/>
    </location>
</feature>
<evidence type="ECO:0000256" key="1">
    <source>
        <dbReference type="ARBA" id="ARBA00004141"/>
    </source>
</evidence>
<dbReference type="EMBL" id="CAJHUC010001280">
    <property type="protein sequence ID" value="CAD7700495.1"/>
    <property type="molecule type" value="Genomic_DNA"/>
</dbReference>
<dbReference type="AlphaFoldDB" id="A0A8S1IZ86"/>
<evidence type="ECO:0000259" key="6">
    <source>
        <dbReference type="Pfam" id="PF03151"/>
    </source>
</evidence>
<keyword evidence="8" id="KW-1185">Reference proteome</keyword>
<gene>
    <name evidence="7" type="ORF">OSTQU699_LOCUS5854</name>
</gene>
<sequence>MDDGLLRQVASFISAHSLAGSLKRKQEGDSEDDQEAGKHLLESQSASAPRSIVLQRIACVIASLGWMVVSSGLILLNKHLMVKDGFKYPMALSGMGMVFSAIASFLACRVFKVVTLKAATNAVTTKYFLTHIMPVGFFMAATLHFGNLVYLHLTVAFIQMLKSVTPVMTMFLLFAARLETPTTRMILSVLIVAFGTAMASYGEVQMTAVGMAAAFLSSGSEAIRLVLTQHVLVGHKFHPIEGLMYLAPACIFWLFLGVAFFEYGTMVEANAFALVMRSPLTYLTAAALGFGVNSLGYWVIVLSSSLTLKLLATVKSAALVLFCALFLGETVTLIEALGYALSIVGFLWYNKIKMEDAVQSK</sequence>
<name>A0A8S1IZ86_9CHLO</name>
<evidence type="ECO:0000256" key="5">
    <source>
        <dbReference type="SAM" id="Phobius"/>
    </source>
</evidence>
<keyword evidence="3 5" id="KW-1133">Transmembrane helix</keyword>
<keyword evidence="4 5" id="KW-0472">Membrane</keyword>
<keyword evidence="2 5" id="KW-0812">Transmembrane</keyword>
<evidence type="ECO:0000256" key="4">
    <source>
        <dbReference type="ARBA" id="ARBA00023136"/>
    </source>
</evidence>
<feature type="transmembrane region" description="Helical" evidence="5">
    <location>
        <begin position="127"/>
        <end position="145"/>
    </location>
</feature>
<dbReference type="InterPro" id="IPR050186">
    <property type="entry name" value="TPT_transporter"/>
</dbReference>
<evidence type="ECO:0000313" key="8">
    <source>
        <dbReference type="Proteomes" id="UP000708148"/>
    </source>
</evidence>
<feature type="transmembrane region" description="Helical" evidence="5">
    <location>
        <begin position="185"/>
        <end position="202"/>
    </location>
</feature>
<accession>A0A8S1IZ86</accession>
<evidence type="ECO:0000256" key="3">
    <source>
        <dbReference type="ARBA" id="ARBA00022989"/>
    </source>
</evidence>
<feature type="transmembrane region" description="Helical" evidence="5">
    <location>
        <begin position="333"/>
        <end position="350"/>
    </location>
</feature>
<reference evidence="7" key="1">
    <citation type="submission" date="2020-12" db="EMBL/GenBank/DDBJ databases">
        <authorList>
            <person name="Iha C."/>
        </authorList>
    </citation>
    <scope>NUCLEOTIDE SEQUENCE</scope>
</reference>
<feature type="transmembrane region" description="Helical" evidence="5">
    <location>
        <begin position="88"/>
        <end position="107"/>
    </location>
</feature>
<dbReference type="PANTHER" id="PTHR11132">
    <property type="entry name" value="SOLUTE CARRIER FAMILY 35"/>
    <property type="match status" value="1"/>
</dbReference>
<evidence type="ECO:0000256" key="2">
    <source>
        <dbReference type="ARBA" id="ARBA00022692"/>
    </source>
</evidence>
<proteinExistence type="predicted"/>
<dbReference type="InterPro" id="IPR004853">
    <property type="entry name" value="Sugar_P_trans_dom"/>
</dbReference>
<organism evidence="7 8">
    <name type="scientific">Ostreobium quekettii</name>
    <dbReference type="NCBI Taxonomy" id="121088"/>
    <lineage>
        <taxon>Eukaryota</taxon>
        <taxon>Viridiplantae</taxon>
        <taxon>Chlorophyta</taxon>
        <taxon>core chlorophytes</taxon>
        <taxon>Ulvophyceae</taxon>
        <taxon>TCBD clade</taxon>
        <taxon>Bryopsidales</taxon>
        <taxon>Ostreobineae</taxon>
        <taxon>Ostreobiaceae</taxon>
        <taxon>Ostreobium</taxon>
    </lineage>
</organism>
<dbReference type="Proteomes" id="UP000708148">
    <property type="component" value="Unassembled WGS sequence"/>
</dbReference>
<dbReference type="OrthoDB" id="6418713at2759"/>
<comment type="subcellular location">
    <subcellularLocation>
        <location evidence="1">Membrane</location>
        <topology evidence="1">Multi-pass membrane protein</topology>
    </subcellularLocation>
</comment>
<feature type="transmembrane region" description="Helical" evidence="5">
    <location>
        <begin position="57"/>
        <end position="76"/>
    </location>
</feature>
<comment type="caution">
    <text evidence="7">The sequence shown here is derived from an EMBL/GenBank/DDBJ whole genome shotgun (WGS) entry which is preliminary data.</text>
</comment>
<dbReference type="Pfam" id="PF03151">
    <property type="entry name" value="TPT"/>
    <property type="match status" value="1"/>
</dbReference>
<protein>
    <recommendedName>
        <fullName evidence="6">Sugar phosphate transporter domain-containing protein</fullName>
    </recommendedName>
</protein>
<dbReference type="GO" id="GO:0016020">
    <property type="term" value="C:membrane"/>
    <property type="evidence" value="ECO:0007669"/>
    <property type="project" value="UniProtKB-SubCell"/>
</dbReference>
<evidence type="ECO:0000313" key="7">
    <source>
        <dbReference type="EMBL" id="CAD7700495.1"/>
    </source>
</evidence>